<evidence type="ECO:0000256" key="2">
    <source>
        <dbReference type="SAM" id="Phobius"/>
    </source>
</evidence>
<dbReference type="SUPFAM" id="SSF47413">
    <property type="entry name" value="lambda repressor-like DNA-binding domains"/>
    <property type="match status" value="1"/>
</dbReference>
<reference evidence="5" key="1">
    <citation type="journal article" date="2019" name="Int. J. Syst. Evol. Microbiol.">
        <title>The Global Catalogue of Microorganisms (GCM) 10K type strain sequencing project: providing services to taxonomists for standard genome sequencing and annotation.</title>
        <authorList>
            <consortium name="The Broad Institute Genomics Platform"/>
            <consortium name="The Broad Institute Genome Sequencing Center for Infectious Disease"/>
            <person name="Wu L."/>
            <person name="Ma J."/>
        </authorList>
    </citation>
    <scope>NUCLEOTIDE SEQUENCE [LARGE SCALE GENOMIC DNA]</scope>
    <source>
        <strain evidence="5">CGMCC 1.16305</strain>
    </source>
</reference>
<dbReference type="InterPro" id="IPR001387">
    <property type="entry name" value="Cro/C1-type_HTH"/>
</dbReference>
<organism evidence="4 5">
    <name type="scientific">Scopulibacillus cellulosilyticus</name>
    <dbReference type="NCBI Taxonomy" id="2665665"/>
    <lineage>
        <taxon>Bacteria</taxon>
        <taxon>Bacillati</taxon>
        <taxon>Bacillota</taxon>
        <taxon>Bacilli</taxon>
        <taxon>Bacillales</taxon>
        <taxon>Sporolactobacillaceae</taxon>
        <taxon>Scopulibacillus</taxon>
    </lineage>
</organism>
<gene>
    <name evidence="4" type="ORF">ACFQRG_06395</name>
</gene>
<sequence>MSELGTALKEAREEKGMTLEDIERKTKIQKRYLLAIEEGHFDQLPGNFYSRAFIKNYAEAVGLDPNALFNEYGHVIPNIRQEPSQVVLPPRTQRQSTGLSFKSAKRRQTDSKFNSLLPKIIIVVVLLLILIGIWLLAQHFKSSDKSSATNHTSPDVVYKKDENGSSKNSGAPTQNDQKAKSENKDTKKQAKAKKDKSNQKQHLSLDNTKGNISYYTLTGAKTFNVEISAKPKKQAWIDARDGGPGGKNFAYGMAENNKKFSFDASNASKLYIKAGNTYNTEIKVNGKTLDFPNKSITQTIYITYKKP</sequence>
<keyword evidence="2" id="KW-0812">Transmembrane</keyword>
<dbReference type="PANTHER" id="PTHR34475">
    <property type="match status" value="1"/>
</dbReference>
<feature type="domain" description="HTH cro/C1-type" evidence="3">
    <location>
        <begin position="8"/>
        <end position="68"/>
    </location>
</feature>
<dbReference type="InterPro" id="IPR025194">
    <property type="entry name" value="RodZ-like_C"/>
</dbReference>
<dbReference type="EMBL" id="JBHTCO010000004">
    <property type="protein sequence ID" value="MFC7392612.1"/>
    <property type="molecule type" value="Genomic_DNA"/>
</dbReference>
<dbReference type="Pfam" id="PF13413">
    <property type="entry name" value="HTH_25"/>
    <property type="match status" value="1"/>
</dbReference>
<dbReference type="Proteomes" id="UP001596505">
    <property type="component" value="Unassembled WGS sequence"/>
</dbReference>
<name>A0ABW2PT80_9BACL</name>
<evidence type="ECO:0000313" key="5">
    <source>
        <dbReference type="Proteomes" id="UP001596505"/>
    </source>
</evidence>
<keyword evidence="5" id="KW-1185">Reference proteome</keyword>
<protein>
    <submittedName>
        <fullName evidence="4">Helix-turn-helix domain-containing protein</fullName>
    </submittedName>
</protein>
<dbReference type="PROSITE" id="PS50943">
    <property type="entry name" value="HTH_CROC1"/>
    <property type="match status" value="1"/>
</dbReference>
<dbReference type="PANTHER" id="PTHR34475:SF1">
    <property type="entry name" value="CYTOSKELETON PROTEIN RODZ"/>
    <property type="match status" value="1"/>
</dbReference>
<dbReference type="CDD" id="cd00093">
    <property type="entry name" value="HTH_XRE"/>
    <property type="match status" value="1"/>
</dbReference>
<evidence type="ECO:0000256" key="1">
    <source>
        <dbReference type="SAM" id="MobiDB-lite"/>
    </source>
</evidence>
<comment type="caution">
    <text evidence="4">The sequence shown here is derived from an EMBL/GenBank/DDBJ whole genome shotgun (WGS) entry which is preliminary data.</text>
</comment>
<dbReference type="RefSeq" id="WP_380964876.1">
    <property type="nucleotide sequence ID" value="NZ_JBHTCO010000004.1"/>
</dbReference>
<keyword evidence="2" id="KW-1133">Transmembrane helix</keyword>
<feature type="transmembrane region" description="Helical" evidence="2">
    <location>
        <begin position="116"/>
        <end position="137"/>
    </location>
</feature>
<feature type="compositionally biased region" description="Polar residues" evidence="1">
    <location>
        <begin position="165"/>
        <end position="176"/>
    </location>
</feature>
<dbReference type="SMART" id="SM00530">
    <property type="entry name" value="HTH_XRE"/>
    <property type="match status" value="1"/>
</dbReference>
<keyword evidence="2" id="KW-0472">Membrane</keyword>
<dbReference type="Gene3D" id="1.10.260.40">
    <property type="entry name" value="lambda repressor-like DNA-binding domains"/>
    <property type="match status" value="1"/>
</dbReference>
<dbReference type="Pfam" id="PF13464">
    <property type="entry name" value="RodZ_C"/>
    <property type="match status" value="1"/>
</dbReference>
<feature type="compositionally biased region" description="Basic and acidic residues" evidence="1">
    <location>
        <begin position="177"/>
        <end position="188"/>
    </location>
</feature>
<proteinExistence type="predicted"/>
<dbReference type="InterPro" id="IPR050400">
    <property type="entry name" value="Bact_Cytoskel_RodZ"/>
</dbReference>
<accession>A0ABW2PT80</accession>
<dbReference type="InterPro" id="IPR010982">
    <property type="entry name" value="Lambda_DNA-bd_dom_sf"/>
</dbReference>
<feature type="region of interest" description="Disordered" evidence="1">
    <location>
        <begin position="144"/>
        <end position="203"/>
    </location>
</feature>
<evidence type="ECO:0000259" key="3">
    <source>
        <dbReference type="PROSITE" id="PS50943"/>
    </source>
</evidence>
<evidence type="ECO:0000313" key="4">
    <source>
        <dbReference type="EMBL" id="MFC7392612.1"/>
    </source>
</evidence>